<feature type="region of interest" description="Disordered" evidence="1">
    <location>
        <begin position="80"/>
        <end position="99"/>
    </location>
</feature>
<name>A0A0F9PUB2_9ZZZZ</name>
<reference evidence="2" key="1">
    <citation type="journal article" date="2015" name="Nature">
        <title>Complex archaea that bridge the gap between prokaryotes and eukaryotes.</title>
        <authorList>
            <person name="Spang A."/>
            <person name="Saw J.H."/>
            <person name="Jorgensen S.L."/>
            <person name="Zaremba-Niedzwiedzka K."/>
            <person name="Martijn J."/>
            <person name="Lind A.E."/>
            <person name="van Eijk R."/>
            <person name="Schleper C."/>
            <person name="Guy L."/>
            <person name="Ettema T.J."/>
        </authorList>
    </citation>
    <scope>NUCLEOTIDE SEQUENCE</scope>
</reference>
<sequence length="99" mass="10733">MSDYQPPKPELKPAKVQVTSKLDRAVRAGDAVVEPGKNVLTAEQWAKIVASQPLRLLVHAGKLIPYASSAEAKHEWYANRGKKASKPKSSKTVAADSKL</sequence>
<dbReference type="AlphaFoldDB" id="A0A0F9PUB2"/>
<accession>A0A0F9PUB2</accession>
<comment type="caution">
    <text evidence="2">The sequence shown here is derived from an EMBL/GenBank/DDBJ whole genome shotgun (WGS) entry which is preliminary data.</text>
</comment>
<dbReference type="EMBL" id="LAZR01004889">
    <property type="protein sequence ID" value="KKN04676.1"/>
    <property type="molecule type" value="Genomic_DNA"/>
</dbReference>
<organism evidence="2">
    <name type="scientific">marine sediment metagenome</name>
    <dbReference type="NCBI Taxonomy" id="412755"/>
    <lineage>
        <taxon>unclassified sequences</taxon>
        <taxon>metagenomes</taxon>
        <taxon>ecological metagenomes</taxon>
    </lineage>
</organism>
<proteinExistence type="predicted"/>
<feature type="compositionally biased region" description="Basic residues" evidence="1">
    <location>
        <begin position="80"/>
        <end position="89"/>
    </location>
</feature>
<evidence type="ECO:0000256" key="1">
    <source>
        <dbReference type="SAM" id="MobiDB-lite"/>
    </source>
</evidence>
<evidence type="ECO:0000313" key="2">
    <source>
        <dbReference type="EMBL" id="KKN04676.1"/>
    </source>
</evidence>
<gene>
    <name evidence="2" type="ORF">LCGC14_1095090</name>
</gene>
<protein>
    <submittedName>
        <fullName evidence="2">Uncharacterized protein</fullName>
    </submittedName>
</protein>